<keyword evidence="1" id="KW-1133">Transmembrane helix</keyword>
<dbReference type="EMBL" id="CAJVCH010434855">
    <property type="protein sequence ID" value="CAG7818952.1"/>
    <property type="molecule type" value="Genomic_DNA"/>
</dbReference>
<keyword evidence="1" id="KW-0472">Membrane</keyword>
<protein>
    <recommendedName>
        <fullName evidence="4">RING-type domain-containing protein</fullName>
    </recommendedName>
</protein>
<keyword evidence="1" id="KW-0812">Transmembrane</keyword>
<sequence>MTVYICCICMKPLDETLKLEELVLPQNEEDDIEIYADDSPSEEFGFDEDSAAFIVSNDVVTSALRDQVDEGDRFVDSVPPKWLSLPPELNNVSSSSQNWSAVVSTPCGHLYHLGCIHSWMDHLEKRGWEPTCAYCRHIIYNSMELIPIFPVSIKEEDSDGEFCLKNSPNPHSCKIRDMCANEIKVQESTLEKVIKAPEGEIGNNVDDAVSYEVNVWVATCLVVLALCFYLGYVSNYMENLDSEDSEDVEVDPLFGNTWTALITITFALALLTDFCYSNCLNANNSV</sequence>
<keyword evidence="3" id="KW-1185">Reference proteome</keyword>
<gene>
    <name evidence="2" type="ORF">AFUS01_LOCUS29429</name>
</gene>
<accession>A0A8J2PD51</accession>
<reference evidence="2" key="1">
    <citation type="submission" date="2021-06" db="EMBL/GenBank/DDBJ databases">
        <authorList>
            <person name="Hodson N. C."/>
            <person name="Mongue J. A."/>
            <person name="Jaron S. K."/>
        </authorList>
    </citation>
    <scope>NUCLEOTIDE SEQUENCE</scope>
</reference>
<dbReference type="AlphaFoldDB" id="A0A8J2PD51"/>
<dbReference type="Proteomes" id="UP000708208">
    <property type="component" value="Unassembled WGS sequence"/>
</dbReference>
<evidence type="ECO:0008006" key="4">
    <source>
        <dbReference type="Google" id="ProtNLM"/>
    </source>
</evidence>
<feature type="transmembrane region" description="Helical" evidence="1">
    <location>
        <begin position="253"/>
        <end position="271"/>
    </location>
</feature>
<name>A0A8J2PD51_9HEXA</name>
<feature type="transmembrane region" description="Helical" evidence="1">
    <location>
        <begin position="213"/>
        <end position="233"/>
    </location>
</feature>
<proteinExistence type="predicted"/>
<comment type="caution">
    <text evidence="2">The sequence shown here is derived from an EMBL/GenBank/DDBJ whole genome shotgun (WGS) entry which is preliminary data.</text>
</comment>
<evidence type="ECO:0000256" key="1">
    <source>
        <dbReference type="SAM" id="Phobius"/>
    </source>
</evidence>
<evidence type="ECO:0000313" key="3">
    <source>
        <dbReference type="Proteomes" id="UP000708208"/>
    </source>
</evidence>
<evidence type="ECO:0000313" key="2">
    <source>
        <dbReference type="EMBL" id="CAG7818952.1"/>
    </source>
</evidence>
<organism evidence="2 3">
    <name type="scientific">Allacma fusca</name>
    <dbReference type="NCBI Taxonomy" id="39272"/>
    <lineage>
        <taxon>Eukaryota</taxon>
        <taxon>Metazoa</taxon>
        <taxon>Ecdysozoa</taxon>
        <taxon>Arthropoda</taxon>
        <taxon>Hexapoda</taxon>
        <taxon>Collembola</taxon>
        <taxon>Symphypleona</taxon>
        <taxon>Sminthuridae</taxon>
        <taxon>Allacma</taxon>
    </lineage>
</organism>
<dbReference type="OrthoDB" id="3824970at2759"/>